<evidence type="ECO:0000313" key="7">
    <source>
        <dbReference type="EMBL" id="ACL69647.1"/>
    </source>
</evidence>
<feature type="transmembrane region" description="Helical" evidence="6">
    <location>
        <begin position="229"/>
        <end position="246"/>
    </location>
</feature>
<proteinExistence type="inferred from homology"/>
<evidence type="ECO:0000313" key="8">
    <source>
        <dbReference type="Proteomes" id="UP000000719"/>
    </source>
</evidence>
<feature type="transmembrane region" description="Helical" evidence="6">
    <location>
        <begin position="98"/>
        <end position="117"/>
    </location>
</feature>
<accession>B8CWH8</accession>
<dbReference type="HOGENOM" id="CLU_045498_2_3_9"/>
<dbReference type="Pfam" id="PF01925">
    <property type="entry name" value="TauE"/>
    <property type="match status" value="1"/>
</dbReference>
<feature type="transmembrane region" description="Helical" evidence="6">
    <location>
        <begin position="200"/>
        <end position="217"/>
    </location>
</feature>
<protein>
    <recommendedName>
        <fullName evidence="6">Probable membrane transporter protein</fullName>
    </recommendedName>
</protein>
<dbReference type="eggNOG" id="COG0730">
    <property type="taxonomic scope" value="Bacteria"/>
</dbReference>
<name>B8CWH8_HALOH</name>
<keyword evidence="6" id="KW-1003">Cell membrane</keyword>
<keyword evidence="3 6" id="KW-0812">Transmembrane</keyword>
<feature type="transmembrane region" description="Helical" evidence="6">
    <location>
        <begin position="7"/>
        <end position="35"/>
    </location>
</feature>
<dbReference type="AlphaFoldDB" id="B8CWH8"/>
<keyword evidence="5 6" id="KW-0472">Membrane</keyword>
<keyword evidence="8" id="KW-1185">Reference proteome</keyword>
<dbReference type="GO" id="GO:0005886">
    <property type="term" value="C:plasma membrane"/>
    <property type="evidence" value="ECO:0007669"/>
    <property type="project" value="UniProtKB-SubCell"/>
</dbReference>
<feature type="transmembrane region" description="Helical" evidence="6">
    <location>
        <begin position="152"/>
        <end position="171"/>
    </location>
</feature>
<dbReference type="Proteomes" id="UP000000719">
    <property type="component" value="Chromosome"/>
</dbReference>
<evidence type="ECO:0000256" key="2">
    <source>
        <dbReference type="ARBA" id="ARBA00009142"/>
    </source>
</evidence>
<dbReference type="InterPro" id="IPR002781">
    <property type="entry name" value="TM_pro_TauE-like"/>
</dbReference>
<evidence type="ECO:0000256" key="4">
    <source>
        <dbReference type="ARBA" id="ARBA00022989"/>
    </source>
</evidence>
<feature type="transmembrane region" description="Helical" evidence="6">
    <location>
        <begin position="72"/>
        <end position="92"/>
    </location>
</feature>
<evidence type="ECO:0000256" key="3">
    <source>
        <dbReference type="ARBA" id="ARBA00022692"/>
    </source>
</evidence>
<comment type="subcellular location">
    <subcellularLocation>
        <location evidence="6">Cell membrane</location>
        <topology evidence="6">Multi-pass membrane protein</topology>
    </subcellularLocation>
    <subcellularLocation>
        <location evidence="1">Membrane</location>
        <topology evidence="1">Multi-pass membrane protein</topology>
    </subcellularLocation>
</comment>
<feature type="transmembrane region" description="Helical" evidence="6">
    <location>
        <begin position="178"/>
        <end position="194"/>
    </location>
</feature>
<reference evidence="7 8" key="1">
    <citation type="journal article" date="2009" name="PLoS ONE">
        <title>Genome analysis of the anaerobic thermohalophilic bacterium Halothermothrix orenii.</title>
        <authorList>
            <person name="Mavromatis K."/>
            <person name="Ivanova N."/>
            <person name="Anderson I."/>
            <person name="Lykidis A."/>
            <person name="Hooper S.D."/>
            <person name="Sun H."/>
            <person name="Kunin V."/>
            <person name="Lapidus A."/>
            <person name="Hugenholtz P."/>
            <person name="Patel B."/>
            <person name="Kyrpides N.C."/>
        </authorList>
    </citation>
    <scope>NUCLEOTIDE SEQUENCE [LARGE SCALE GENOMIC DNA]</scope>
    <source>
        <strain evidence="8">H 168 / OCM 544 / DSM 9562</strain>
    </source>
</reference>
<feature type="transmembrane region" description="Helical" evidence="6">
    <location>
        <begin position="129"/>
        <end position="146"/>
    </location>
</feature>
<organism evidence="7 8">
    <name type="scientific">Halothermothrix orenii (strain H 168 / OCM 544 / DSM 9562)</name>
    <dbReference type="NCBI Taxonomy" id="373903"/>
    <lineage>
        <taxon>Bacteria</taxon>
        <taxon>Bacillati</taxon>
        <taxon>Bacillota</taxon>
        <taxon>Clostridia</taxon>
        <taxon>Halanaerobiales</taxon>
        <taxon>Halothermotrichaceae</taxon>
        <taxon>Halothermothrix</taxon>
    </lineage>
</organism>
<dbReference type="PANTHER" id="PTHR43701:SF2">
    <property type="entry name" value="MEMBRANE TRANSPORTER PROTEIN YJNA-RELATED"/>
    <property type="match status" value="1"/>
</dbReference>
<dbReference type="InterPro" id="IPR051598">
    <property type="entry name" value="TSUP/Inactive_protease-like"/>
</dbReference>
<gene>
    <name evidence="7" type="ordered locus">Hore_08910</name>
</gene>
<evidence type="ECO:0000256" key="1">
    <source>
        <dbReference type="ARBA" id="ARBA00004141"/>
    </source>
</evidence>
<dbReference type="PANTHER" id="PTHR43701">
    <property type="entry name" value="MEMBRANE TRANSPORTER PROTEIN MJ0441-RELATED"/>
    <property type="match status" value="1"/>
</dbReference>
<dbReference type="STRING" id="373903.Hore_08910"/>
<dbReference type="KEGG" id="hor:Hore_08910"/>
<sequence length="247" mass="26432">MLFKIIIILLAGTGAGFINTMAGGGSLLTLPALIFMGLPPAVANGTNRIAILLQNIVATLNFKQKGYFNLKISLMVAIPAVFGSFIGARIAINLPGKLFNKILALVMITMLILILWNPGRNVKKHKNSLLNNKITTIIVFFFIGIYGGFIQAGVGILIISTLTIMSGLSLVRINSIKVFVVGLYTLSSLIIFISTNNIDWLAGLLLACGNSLGAYLGSNLAIKKGDKPIKFILTIAVISMSIKLIIE</sequence>
<keyword evidence="4 6" id="KW-1133">Transmembrane helix</keyword>
<dbReference type="OrthoDB" id="554695at2"/>
<dbReference type="EMBL" id="CP001098">
    <property type="protein sequence ID" value="ACL69647.1"/>
    <property type="molecule type" value="Genomic_DNA"/>
</dbReference>
<evidence type="ECO:0000256" key="5">
    <source>
        <dbReference type="ARBA" id="ARBA00023136"/>
    </source>
</evidence>
<comment type="similarity">
    <text evidence="2 6">Belongs to the 4-toluene sulfonate uptake permease (TSUP) (TC 2.A.102) family.</text>
</comment>
<dbReference type="RefSeq" id="WP_012635834.1">
    <property type="nucleotide sequence ID" value="NC_011899.1"/>
</dbReference>
<evidence type="ECO:0000256" key="6">
    <source>
        <dbReference type="RuleBase" id="RU363041"/>
    </source>
</evidence>